<protein>
    <submittedName>
        <fullName evidence="2 3">Uncharacterized protein</fullName>
    </submittedName>
</protein>
<dbReference type="HOGENOM" id="CLU_1770072_0_0_1"/>
<dbReference type="CTD" id="20209024"/>
<sequence length="147" mass="16760">MVRKVETIFHCMGSFAVTTNPYRAGFSAGFRHSNLDGFSDDEVKQDVKINEENREIIVRLLNNLRAKIQAVELKLASLENQRKLNQETEAIYRDALNIVNHTLDGITAGNHPEADDNLKYFNLGCNGFNITKRNDRYIIIPPLIKLN</sequence>
<dbReference type="KEGG" id="hro:HELRODRAFT_183425"/>
<gene>
    <name evidence="3" type="primary">20209024</name>
    <name evidence="2" type="ORF">HELRODRAFT_183425</name>
</gene>
<dbReference type="Proteomes" id="UP000015101">
    <property type="component" value="Unassembled WGS sequence"/>
</dbReference>
<dbReference type="EnsemblMetazoa" id="HelroT183425">
    <property type="protein sequence ID" value="HelroP183425"/>
    <property type="gene ID" value="HelroG183425"/>
</dbReference>
<evidence type="ECO:0000313" key="2">
    <source>
        <dbReference type="EMBL" id="ESO11185.1"/>
    </source>
</evidence>
<accession>T1FJM5</accession>
<dbReference type="EMBL" id="KB095847">
    <property type="protein sequence ID" value="ESO11185.1"/>
    <property type="molecule type" value="Genomic_DNA"/>
</dbReference>
<reference evidence="4" key="1">
    <citation type="submission" date="2012-12" db="EMBL/GenBank/DDBJ databases">
        <authorList>
            <person name="Hellsten U."/>
            <person name="Grimwood J."/>
            <person name="Chapman J.A."/>
            <person name="Shapiro H."/>
            <person name="Aerts A."/>
            <person name="Otillar R.P."/>
            <person name="Terry A.Y."/>
            <person name="Boore J.L."/>
            <person name="Simakov O."/>
            <person name="Marletaz F."/>
            <person name="Cho S.-J."/>
            <person name="Edsinger-Gonzales E."/>
            <person name="Havlak P."/>
            <person name="Kuo D.-H."/>
            <person name="Larsson T."/>
            <person name="Lv J."/>
            <person name="Arendt D."/>
            <person name="Savage R."/>
            <person name="Osoegawa K."/>
            <person name="de Jong P."/>
            <person name="Lindberg D.R."/>
            <person name="Seaver E.C."/>
            <person name="Weisblat D.A."/>
            <person name="Putnam N.H."/>
            <person name="Grigoriev I.V."/>
            <person name="Rokhsar D.S."/>
        </authorList>
    </citation>
    <scope>NUCLEOTIDE SEQUENCE</scope>
</reference>
<evidence type="ECO:0000313" key="4">
    <source>
        <dbReference type="Proteomes" id="UP000015101"/>
    </source>
</evidence>
<name>T1FJM5_HELRO</name>
<dbReference type="EMBL" id="AMQM01008755">
    <property type="status" value="NOT_ANNOTATED_CDS"/>
    <property type="molecule type" value="Genomic_DNA"/>
</dbReference>
<reference evidence="3" key="3">
    <citation type="submission" date="2015-06" db="UniProtKB">
        <authorList>
            <consortium name="EnsemblMetazoa"/>
        </authorList>
    </citation>
    <scope>IDENTIFICATION</scope>
</reference>
<keyword evidence="4" id="KW-1185">Reference proteome</keyword>
<dbReference type="RefSeq" id="XP_009010708.1">
    <property type="nucleotide sequence ID" value="XM_009012460.1"/>
</dbReference>
<dbReference type="InParanoid" id="T1FJM5"/>
<dbReference type="GeneID" id="20209024"/>
<reference evidence="2 4" key="2">
    <citation type="journal article" date="2013" name="Nature">
        <title>Insights into bilaterian evolution from three spiralian genomes.</title>
        <authorList>
            <person name="Simakov O."/>
            <person name="Marletaz F."/>
            <person name="Cho S.J."/>
            <person name="Edsinger-Gonzales E."/>
            <person name="Havlak P."/>
            <person name="Hellsten U."/>
            <person name="Kuo D.H."/>
            <person name="Larsson T."/>
            <person name="Lv J."/>
            <person name="Arendt D."/>
            <person name="Savage R."/>
            <person name="Osoegawa K."/>
            <person name="de Jong P."/>
            <person name="Grimwood J."/>
            <person name="Chapman J.A."/>
            <person name="Shapiro H."/>
            <person name="Aerts A."/>
            <person name="Otillar R.P."/>
            <person name="Terry A.Y."/>
            <person name="Boore J.L."/>
            <person name="Grigoriev I.V."/>
            <person name="Lindberg D.R."/>
            <person name="Seaver E.C."/>
            <person name="Weisblat D.A."/>
            <person name="Putnam N.H."/>
            <person name="Rokhsar D.S."/>
        </authorList>
    </citation>
    <scope>NUCLEOTIDE SEQUENCE</scope>
</reference>
<dbReference type="AlphaFoldDB" id="T1FJM5"/>
<evidence type="ECO:0000256" key="1">
    <source>
        <dbReference type="SAM" id="Coils"/>
    </source>
</evidence>
<organism evidence="3 4">
    <name type="scientific">Helobdella robusta</name>
    <name type="common">Californian leech</name>
    <dbReference type="NCBI Taxonomy" id="6412"/>
    <lineage>
        <taxon>Eukaryota</taxon>
        <taxon>Metazoa</taxon>
        <taxon>Spiralia</taxon>
        <taxon>Lophotrochozoa</taxon>
        <taxon>Annelida</taxon>
        <taxon>Clitellata</taxon>
        <taxon>Hirudinea</taxon>
        <taxon>Rhynchobdellida</taxon>
        <taxon>Glossiphoniidae</taxon>
        <taxon>Helobdella</taxon>
    </lineage>
</organism>
<keyword evidence="1" id="KW-0175">Coiled coil</keyword>
<evidence type="ECO:0000313" key="3">
    <source>
        <dbReference type="EnsemblMetazoa" id="HelroP183425"/>
    </source>
</evidence>
<proteinExistence type="predicted"/>
<feature type="coiled-coil region" evidence="1">
    <location>
        <begin position="61"/>
        <end position="88"/>
    </location>
</feature>